<feature type="compositionally biased region" description="Low complexity" evidence="1">
    <location>
        <begin position="186"/>
        <end position="197"/>
    </location>
</feature>
<keyword evidence="3" id="KW-1185">Reference proteome</keyword>
<dbReference type="Proteomes" id="UP000594342">
    <property type="component" value="Unassembled WGS sequence"/>
</dbReference>
<gene>
    <name evidence="2" type="ORF">YASMINEVIRUS_282</name>
</gene>
<protein>
    <submittedName>
        <fullName evidence="2">Uncharacterized protein</fullName>
    </submittedName>
</protein>
<name>A0A5K0U795_9VIRU</name>
<evidence type="ECO:0000256" key="1">
    <source>
        <dbReference type="SAM" id="MobiDB-lite"/>
    </source>
</evidence>
<proteinExistence type="predicted"/>
<accession>A0A5K0U795</accession>
<dbReference type="EMBL" id="UPSH01000001">
    <property type="protein sequence ID" value="VBB17819.1"/>
    <property type="molecule type" value="Genomic_DNA"/>
</dbReference>
<evidence type="ECO:0000313" key="3">
    <source>
        <dbReference type="Proteomes" id="UP000594342"/>
    </source>
</evidence>
<sequence length="330" mass="38695">MSRNKKDVYKNIYKFTYIANINKVIEEDKYVNVLQRLSTEGFKTYHIDNFKQLTHQLHEAGLHDSFNMSVLIHMRDKTYKKISDVAVVFDEIRVIFSYKKHKMLKRINMIQKLLKKKSKMMKSFKKIDMTPVNEVVQTSESTTKVLTTVDTVSNGFLDDVFATVFNSGVGDNNSNDSDTDIDSDDSVSSIKSVSKSTLIQNRQNTRPQKEQLNQQKLKLSTSVINSEWRHYLRRDILDRLHLLAQKHFTIDQLKFMNVEIKHITEIESMEIDVLRNYYLRVVKKIEESIKELQDLCREYVKIEINYTECCENMINNKPTVLTVVVSEASW</sequence>
<feature type="region of interest" description="Disordered" evidence="1">
    <location>
        <begin position="172"/>
        <end position="214"/>
    </location>
</feature>
<evidence type="ECO:0000313" key="2">
    <source>
        <dbReference type="EMBL" id="VBB17819.1"/>
    </source>
</evidence>
<reference evidence="2 3" key="1">
    <citation type="submission" date="2018-10" db="EMBL/GenBank/DDBJ databases">
        <authorList>
            <consortium name="IHU Genomes"/>
        </authorList>
    </citation>
    <scope>NUCLEOTIDE SEQUENCE [LARGE SCALE GENOMIC DNA]</scope>
    <source>
        <strain evidence="2 3">A1</strain>
    </source>
</reference>
<organism evidence="2 3">
    <name type="scientific">Yasminevirus sp. GU-2018</name>
    <dbReference type="NCBI Taxonomy" id="2420051"/>
    <lineage>
        <taxon>Viruses</taxon>
        <taxon>Varidnaviria</taxon>
        <taxon>Bamfordvirae</taxon>
        <taxon>Nucleocytoviricota</taxon>
        <taxon>Megaviricetes</taxon>
        <taxon>Imitervirales</taxon>
        <taxon>Mimiviridae</taxon>
        <taxon>Klosneuvirinae</taxon>
        <taxon>Yasminevirus</taxon>
        <taxon>Yasminevirus saudimassiliense</taxon>
    </lineage>
</organism>
<comment type="caution">
    <text evidence="2">The sequence shown here is derived from an EMBL/GenBank/DDBJ whole genome shotgun (WGS) entry which is preliminary data.</text>
</comment>